<proteinExistence type="predicted"/>
<feature type="chain" id="PRO_5040383114" description="Magnesium-dependent phosphatase 1" evidence="1">
    <location>
        <begin position="20"/>
        <end position="203"/>
    </location>
</feature>
<dbReference type="Pfam" id="PF12689">
    <property type="entry name" value="Acid_PPase"/>
    <property type="match status" value="1"/>
</dbReference>
<dbReference type="Proteomes" id="UP001152759">
    <property type="component" value="Chromosome 10"/>
</dbReference>
<feature type="signal peptide" evidence="1">
    <location>
        <begin position="1"/>
        <end position="19"/>
    </location>
</feature>
<evidence type="ECO:0000313" key="2">
    <source>
        <dbReference type="EMBL" id="CAH0383813.1"/>
    </source>
</evidence>
<keyword evidence="3" id="KW-1185">Reference proteome</keyword>
<dbReference type="SUPFAM" id="SSF56784">
    <property type="entry name" value="HAD-like"/>
    <property type="match status" value="1"/>
</dbReference>
<organism evidence="2 3">
    <name type="scientific">Bemisia tabaci</name>
    <name type="common">Sweetpotato whitefly</name>
    <name type="synonym">Aleurodes tabaci</name>
    <dbReference type="NCBI Taxonomy" id="7038"/>
    <lineage>
        <taxon>Eukaryota</taxon>
        <taxon>Metazoa</taxon>
        <taxon>Ecdysozoa</taxon>
        <taxon>Arthropoda</taxon>
        <taxon>Hexapoda</taxon>
        <taxon>Insecta</taxon>
        <taxon>Pterygota</taxon>
        <taxon>Neoptera</taxon>
        <taxon>Paraneoptera</taxon>
        <taxon>Hemiptera</taxon>
        <taxon>Sternorrhyncha</taxon>
        <taxon>Aleyrodoidea</taxon>
        <taxon>Aleyrodidae</taxon>
        <taxon>Aleyrodinae</taxon>
        <taxon>Bemisia</taxon>
    </lineage>
</organism>
<evidence type="ECO:0000256" key="1">
    <source>
        <dbReference type="SAM" id="SignalP"/>
    </source>
</evidence>
<name>A0A9P0A0Q3_BEMTA</name>
<dbReference type="InterPro" id="IPR010036">
    <property type="entry name" value="MDP_1_eu_arc"/>
</dbReference>
<dbReference type="InterPro" id="IPR023214">
    <property type="entry name" value="HAD_sf"/>
</dbReference>
<dbReference type="EMBL" id="OU963871">
    <property type="protein sequence ID" value="CAH0383813.1"/>
    <property type="molecule type" value="Genomic_DNA"/>
</dbReference>
<sequence length="203" mass="23419">MLPTISVVYLLTQIPVCFLQETTVLSPTHLVEPTQIPLYRPKLIIFETDHLLWPFWVDYTNVIPPFKKDEHGNVTDQRGLVLKPYPDVPLILKKLKEANHTLAVAARADYREATETLLRYFDLRQFFKYVVIQSCSKRFHFEDLKEQSGVELEDMLFFDPEARNILTAQRVGISSILCSHGMNLKALDKGLSQFAQLKRKGSL</sequence>
<keyword evidence="1" id="KW-0732">Signal</keyword>
<dbReference type="NCBIfam" id="TIGR01685">
    <property type="entry name" value="MDP-1"/>
    <property type="match status" value="1"/>
</dbReference>
<reference evidence="2" key="1">
    <citation type="submission" date="2021-12" db="EMBL/GenBank/DDBJ databases">
        <authorList>
            <person name="King R."/>
        </authorList>
    </citation>
    <scope>NUCLEOTIDE SEQUENCE</scope>
</reference>
<accession>A0A9P0A0Q3</accession>
<dbReference type="AlphaFoldDB" id="A0A9P0A0Q3"/>
<dbReference type="Gene3D" id="3.40.50.1000">
    <property type="entry name" value="HAD superfamily/HAD-like"/>
    <property type="match status" value="1"/>
</dbReference>
<dbReference type="InterPro" id="IPR036412">
    <property type="entry name" value="HAD-like_sf"/>
</dbReference>
<protein>
    <recommendedName>
        <fullName evidence="4">Magnesium-dependent phosphatase 1</fullName>
    </recommendedName>
</protein>
<gene>
    <name evidence="2" type="ORF">BEMITA_LOCUS3224</name>
</gene>
<evidence type="ECO:0008006" key="4">
    <source>
        <dbReference type="Google" id="ProtNLM"/>
    </source>
</evidence>
<evidence type="ECO:0000313" key="3">
    <source>
        <dbReference type="Proteomes" id="UP001152759"/>
    </source>
</evidence>
<dbReference type="PANTHER" id="PTHR17901">
    <property type="entry name" value="MAGNESIUM-DEPENDENT PHOSPHATASE 1 MDP1"/>
    <property type="match status" value="1"/>
</dbReference>
<dbReference type="GO" id="GO:0003993">
    <property type="term" value="F:acid phosphatase activity"/>
    <property type="evidence" value="ECO:0007669"/>
    <property type="project" value="TreeGrafter"/>
</dbReference>
<dbReference type="PANTHER" id="PTHR17901:SF14">
    <property type="entry name" value="MAGNESIUM-DEPENDENT PHOSPHATASE 1"/>
    <property type="match status" value="1"/>
</dbReference>